<accession>T1EXB4</accession>
<dbReference type="Proteomes" id="UP000015101">
    <property type="component" value="Unassembled WGS sequence"/>
</dbReference>
<protein>
    <submittedName>
        <fullName evidence="1 2">Uncharacterized protein</fullName>
    </submittedName>
</protein>
<dbReference type="EMBL" id="AMQM01002181">
    <property type="status" value="NOT_ANNOTATED_CDS"/>
    <property type="molecule type" value="Genomic_DNA"/>
</dbReference>
<dbReference type="InParanoid" id="T1EXB4"/>
<dbReference type="AlphaFoldDB" id="T1EXB4"/>
<reference evidence="2" key="3">
    <citation type="submission" date="2015-06" db="UniProtKB">
        <authorList>
            <consortium name="EnsemblMetazoa"/>
        </authorList>
    </citation>
    <scope>IDENTIFICATION</scope>
</reference>
<evidence type="ECO:0000313" key="1">
    <source>
        <dbReference type="EMBL" id="ESN91747.1"/>
    </source>
</evidence>
<evidence type="ECO:0000313" key="2">
    <source>
        <dbReference type="EnsemblMetazoa" id="HelroP165815"/>
    </source>
</evidence>
<proteinExistence type="predicted"/>
<dbReference type="GeneID" id="20201214"/>
<reference evidence="1 3" key="2">
    <citation type="journal article" date="2013" name="Nature">
        <title>Insights into bilaterian evolution from three spiralian genomes.</title>
        <authorList>
            <person name="Simakov O."/>
            <person name="Marletaz F."/>
            <person name="Cho S.J."/>
            <person name="Edsinger-Gonzales E."/>
            <person name="Havlak P."/>
            <person name="Hellsten U."/>
            <person name="Kuo D.H."/>
            <person name="Larsson T."/>
            <person name="Lv J."/>
            <person name="Arendt D."/>
            <person name="Savage R."/>
            <person name="Osoegawa K."/>
            <person name="de Jong P."/>
            <person name="Grimwood J."/>
            <person name="Chapman J.A."/>
            <person name="Shapiro H."/>
            <person name="Aerts A."/>
            <person name="Otillar R.P."/>
            <person name="Terry A.Y."/>
            <person name="Boore J.L."/>
            <person name="Grigoriev I.V."/>
            <person name="Lindberg D.R."/>
            <person name="Seaver E.C."/>
            <person name="Weisblat D.A."/>
            <person name="Putnam N.H."/>
            <person name="Rokhsar D.S."/>
        </authorList>
    </citation>
    <scope>NUCLEOTIDE SEQUENCE</scope>
</reference>
<keyword evidence="3" id="KW-1185">Reference proteome</keyword>
<evidence type="ECO:0000313" key="3">
    <source>
        <dbReference type="Proteomes" id="UP000015101"/>
    </source>
</evidence>
<dbReference type="KEGG" id="hro:HELRODRAFT_165815"/>
<dbReference type="EMBL" id="KB097700">
    <property type="protein sequence ID" value="ESN91747.1"/>
    <property type="molecule type" value="Genomic_DNA"/>
</dbReference>
<reference evidence="3" key="1">
    <citation type="submission" date="2012-12" db="EMBL/GenBank/DDBJ databases">
        <authorList>
            <person name="Hellsten U."/>
            <person name="Grimwood J."/>
            <person name="Chapman J.A."/>
            <person name="Shapiro H."/>
            <person name="Aerts A."/>
            <person name="Otillar R.P."/>
            <person name="Terry A.Y."/>
            <person name="Boore J.L."/>
            <person name="Simakov O."/>
            <person name="Marletaz F."/>
            <person name="Cho S.-J."/>
            <person name="Edsinger-Gonzales E."/>
            <person name="Havlak P."/>
            <person name="Kuo D.-H."/>
            <person name="Larsson T."/>
            <person name="Lv J."/>
            <person name="Arendt D."/>
            <person name="Savage R."/>
            <person name="Osoegawa K."/>
            <person name="de Jong P."/>
            <person name="Lindberg D.R."/>
            <person name="Seaver E.C."/>
            <person name="Weisblat D.A."/>
            <person name="Putnam N.H."/>
            <person name="Grigoriev I.V."/>
            <person name="Rokhsar D.S."/>
        </authorList>
    </citation>
    <scope>NUCLEOTIDE SEQUENCE</scope>
</reference>
<organism evidence="2 3">
    <name type="scientific">Helobdella robusta</name>
    <name type="common">Californian leech</name>
    <dbReference type="NCBI Taxonomy" id="6412"/>
    <lineage>
        <taxon>Eukaryota</taxon>
        <taxon>Metazoa</taxon>
        <taxon>Spiralia</taxon>
        <taxon>Lophotrochozoa</taxon>
        <taxon>Annelida</taxon>
        <taxon>Clitellata</taxon>
        <taxon>Hirudinea</taxon>
        <taxon>Rhynchobdellida</taxon>
        <taxon>Glossiphoniidae</taxon>
        <taxon>Helobdella</taxon>
    </lineage>
</organism>
<dbReference type="HOGENOM" id="CLU_2252928_0_0_1"/>
<dbReference type="RefSeq" id="XP_009030555.1">
    <property type="nucleotide sequence ID" value="XM_009032307.1"/>
</dbReference>
<name>T1EXB4_HELRO</name>
<gene>
    <name evidence="2" type="primary">20201214</name>
    <name evidence="1" type="ORF">HELRODRAFT_165815</name>
</gene>
<sequence>MARALAKMVTHVSHLGASREEESHFIILFEHVYDASNKVRCWRTFCGRLAAFEDCVESVQELFEVFARVVLKKLLSGQAVKGRWVKWMLRNIDLEICRLFCGLL</sequence>
<dbReference type="EnsemblMetazoa" id="HelroT165815">
    <property type="protein sequence ID" value="HelroP165815"/>
    <property type="gene ID" value="HelroG165815"/>
</dbReference>
<dbReference type="CTD" id="20201214"/>